<protein>
    <submittedName>
        <fullName evidence="1">Uncharacterized protein</fullName>
    </submittedName>
</protein>
<organism evidence="1 2">
    <name type="scientific">Bacillus phage SalinJah</name>
    <dbReference type="NCBI Taxonomy" id="1837830"/>
    <lineage>
        <taxon>Viruses</taxon>
        <taxon>Duplodnaviria</taxon>
        <taxon>Heunggongvirae</taxon>
        <taxon>Uroviricota</taxon>
        <taxon>Caudoviricetes</taxon>
        <taxon>Herelleviridae</taxon>
        <taxon>Bastillevirinae</taxon>
        <taxon>Wphvirus</taxon>
        <taxon>Wphvirus BPS13</taxon>
    </lineage>
</organism>
<name>A0A173GBW8_9CAUD</name>
<dbReference type="RefSeq" id="YP_009282235.1">
    <property type="nucleotide sequence ID" value="NC_031034.1"/>
</dbReference>
<evidence type="ECO:0000313" key="1">
    <source>
        <dbReference type="EMBL" id="ANH50638.1"/>
    </source>
</evidence>
<proteinExistence type="predicted"/>
<dbReference type="KEGG" id="vg:29059890"/>
<evidence type="ECO:0000313" key="2">
    <source>
        <dbReference type="Proteomes" id="UP000203219"/>
    </source>
</evidence>
<gene>
    <name evidence="1" type="ORF">SALINJAH_281</name>
</gene>
<sequence length="121" mass="13947">MTKVKEFHITCDVLESDSITVAMNDRGMTNIFMYIMFNDEPITKHQLLSREETLNLIQVLSVCMYEDRKKEVKEGARIEETVSIMSDASRKRAYLYLGVDCIGLNKETCMQLRDELEGGLN</sequence>
<dbReference type="EMBL" id="KX011169">
    <property type="protein sequence ID" value="ANH50638.1"/>
    <property type="molecule type" value="Genomic_DNA"/>
</dbReference>
<dbReference type="GeneID" id="29059890"/>
<accession>A0A173GBW8</accession>
<reference evidence="2" key="1">
    <citation type="submission" date="2016-04" db="EMBL/GenBank/DDBJ databases">
        <authorList>
            <person name="Adebesin M.O."/>
            <person name="Ahama K."/>
            <person name="Alekasir E.M."/>
            <person name="Ali S."/>
            <person name="Aligholizadeh E."/>
            <person name="Allison J.M."/>
            <person name="Alzaher A."/>
            <person name="Andaya C.D."/>
            <person name="Asfaw S."/>
            <person name="Bansal N."/>
            <person name="Beauchard M.A."/>
            <person name="Betancourt K.A."/>
            <person name="Bhatia B."/>
            <person name="Boretti N.A."/>
            <person name="Brondi J.N."/>
            <person name="Byrd C.E."/>
            <person name="Cao A."/>
            <person name="Cardosa E.A."/>
            <person name="Carter A."/>
            <person name="Chen S."/>
            <person name="Chen Y."/>
            <person name="Clara V.K."/>
            <person name="Cobuzzi M."/>
            <person name="Conn O.L."/>
            <person name="Crosby I.A."/>
            <person name="Daly S.B."/>
            <person name="Depaz I.X."/>
            <person name="Dhaurali S."/>
            <person name="Dowdy K.M."/>
            <person name="Edokobi N.B."/>
            <person name="Ekanayake A.B."/>
            <person name="Ekekwe S.O."/>
            <person name="Emond M.A."/>
            <person name="Endres L."/>
            <person name="Eng S."/>
            <person name="Felkoski S.A."/>
            <person name="Gant C.D."/>
            <person name="Gaskin B."/>
            <person name="Gondal S."/>
            <person name="Gutmann J."/>
            <person name="Ha T.-A."/>
            <person name="Habteyes H."/>
            <person name="Hariri O."/>
            <person name="Healey R.M."/>
            <person name="Heins J.L."/>
            <person name="Henderson A.L."/>
            <person name="Hernandez F.M."/>
            <person name="Hoang P.T."/>
            <person name="Hope K.T."/>
            <person name="Husna A."/>
            <person name="Hussain A."/>
            <person name="Imani O."/>
            <person name="Jackson N.L."/>
            <person name="Jacob V.M."/>
            <person name="Kang C."/>
            <person name="Kantov R.M."/>
            <person name="Kavuru S."/>
            <person name="Kerr M.S."/>
            <person name="Khan O.A."/>
            <person name="Khan T.M."/>
            <person name="King T."/>
            <person name="Kulkarni R."/>
            <person name="Li A."/>
            <person name="Maczka C."/>
            <person name="Maisonet E."/>
            <person name="Majethia P.M."/>
            <person name="Malik D.A."/>
            <person name="Mariam A."/>
            <person name="Marquess E.B."/>
            <person name="Mattison J."/>
            <person name="Mcdonald N."/>
            <person name="Mehr S."/>
            <person name="Mengers S.R."/>
            <person name="Michaels D.P."/>
            <person name="Mondal S."/>
            <person name="Monney D.B."/>
            <person name="Nakhleh S.I."/>
            <person name="Ndubuizu N.C."/>
            <person name="Nguyen A.H."/>
            <person name="Nguyen K.M."/>
            <person name="Nguyen M.T."/>
            <person name="Nicholas M.L."/>
            <person name="Nimalan J.P."/>
            <person name="O'Connell R.A."/>
            <person name="Odoi E."/>
            <person name="Ojo L."/>
            <person name="Okoye A.E."/>
            <person name="Olateru-Olagbegi O."/>
            <person name="Osei K.V."/>
            <person name="Osei-Tutu A."/>
            <person name="Palilla A.M."/>
            <person name="Pancholi S."/>
            <person name="Park J.H."/>
            <person name="Patel K."/>
            <person name="Patel P."/>
            <person name="Pennington E."/>
            <person name="Peterson R.E."/>
            <person name="Pon J."/>
            <person name="Pourkarim H."/>
            <person name="Reed M.L."/>
            <person name="Rottman V."/>
            <person name="Salazar J."/>
            <person name="Samet S."/>
            <person name="Sendze O."/>
            <person name="Stelmack M.A."/>
            <person name="Stinnett R."/>
            <person name="Tchouaga A.L."/>
            <person name="Thompson E.M."/>
            <person name="Tran N.G."/>
            <person name="Truong T."/>
            <person name="Udo J.A."/>
            <person name="Verona L.T."/>
            <person name="Vu T.-Q."/>
            <person name="Wade J."/>
            <person name="Wang N.Q."/>
            <person name="Waters Z.M."/>
            <person name="Wellman R.J."/>
            <person name="Woldegabreal S."/>
            <person name="Yee A.C."/>
            <person name="Yirefu M."/>
            <person name="Zahangir S."/>
            <person name="Zhai Y."/>
            <person name="Devine C.L."/>
            <person name="Liao K."/>
            <person name="Prasad P.K."/>
            <person name="Ruthenberg K.J."/>
            <person name="Shonk J.A."/>
            <person name="Way M."/>
            <person name="Yousufi H.K."/>
            <person name="Cao L."/>
            <person name="Fox J."/>
            <person name="Hobbs E."/>
            <person name="Kilic S."/>
            <person name="Nunn R."/>
            <person name="Patel R."/>
            <person name="Rubenstein M."/>
            <person name="Cresawn S.G."/>
            <person name="Russell D.A."/>
            <person name="Pope W.H."/>
            <person name="Jacobs-Sera D."/>
            <person name="Hendrix R.W."/>
            <person name="Hatfull G.F."/>
            <person name="Erill I."/>
            <person name="Caruso S.M."/>
        </authorList>
    </citation>
    <scope>NUCLEOTIDE SEQUENCE [LARGE SCALE GENOMIC DNA]</scope>
</reference>
<dbReference type="Proteomes" id="UP000203219">
    <property type="component" value="Segment"/>
</dbReference>